<organism evidence="8 9">
    <name type="scientific">Paenibacillus aquistagni</name>
    <dbReference type="NCBI Taxonomy" id="1852522"/>
    <lineage>
        <taxon>Bacteria</taxon>
        <taxon>Bacillati</taxon>
        <taxon>Bacillota</taxon>
        <taxon>Bacilli</taxon>
        <taxon>Bacillales</taxon>
        <taxon>Paenibacillaceae</taxon>
        <taxon>Paenibacillus</taxon>
    </lineage>
</organism>
<dbReference type="EMBL" id="FXAZ01000004">
    <property type="protein sequence ID" value="SMG50641.1"/>
    <property type="molecule type" value="Genomic_DNA"/>
</dbReference>
<reference evidence="8 9" key="1">
    <citation type="submission" date="2017-04" db="EMBL/GenBank/DDBJ databases">
        <authorList>
            <person name="Afonso C.L."/>
            <person name="Miller P.J."/>
            <person name="Scott M.A."/>
            <person name="Spackman E."/>
            <person name="Goraichik I."/>
            <person name="Dimitrov K.M."/>
            <person name="Suarez D.L."/>
            <person name="Swayne D.E."/>
        </authorList>
    </citation>
    <scope>NUCLEOTIDE SEQUENCE [LARGE SCALE GENOMIC DNA]</scope>
    <source>
        <strain evidence="8 9">11</strain>
    </source>
</reference>
<evidence type="ECO:0000256" key="5">
    <source>
        <dbReference type="ARBA" id="ARBA00023136"/>
    </source>
</evidence>
<dbReference type="Pfam" id="PF09335">
    <property type="entry name" value="VTT_dom"/>
    <property type="match status" value="1"/>
</dbReference>
<gene>
    <name evidence="8" type="ORF">SAMN06295960_3142</name>
</gene>
<feature type="domain" description="VTT" evidence="7">
    <location>
        <begin position="48"/>
        <end position="166"/>
    </location>
</feature>
<evidence type="ECO:0000256" key="4">
    <source>
        <dbReference type="ARBA" id="ARBA00022989"/>
    </source>
</evidence>
<name>A0A1X7L9Y8_9BACL</name>
<dbReference type="InterPro" id="IPR032816">
    <property type="entry name" value="VTT_dom"/>
</dbReference>
<feature type="transmembrane region" description="Helical" evidence="6">
    <location>
        <begin position="176"/>
        <end position="192"/>
    </location>
</feature>
<sequence>MWEWFHHVSTTLKNLDMDQVQALLMKYSALGPLPGILLPFIEAFMPFLPLVVFVMANAAAYGLWLGFLYSWIGCCVGAFCVFWMARLFRTRFSAWIQRKLPSSSKLFHWIERKGFTPIFLLLCFPFTPSFLINIIAGLSTVSFATFMIAVLCGKSIMIFMMAFIGHDWQGFIHEPWRIVLAVGVFGLLWIGGKKLEARYHHST</sequence>
<dbReference type="InterPro" id="IPR015414">
    <property type="entry name" value="TMEM64"/>
</dbReference>
<dbReference type="RefSeq" id="WP_085495587.1">
    <property type="nucleotide sequence ID" value="NZ_FXAZ01000004.1"/>
</dbReference>
<protein>
    <recommendedName>
        <fullName evidence="6">TVP38/TMEM64 family membrane protein</fullName>
    </recommendedName>
</protein>
<dbReference type="PANTHER" id="PTHR12677">
    <property type="entry name" value="GOLGI APPARATUS MEMBRANE PROTEIN TVP38-RELATED"/>
    <property type="match status" value="1"/>
</dbReference>
<dbReference type="PANTHER" id="PTHR12677:SF55">
    <property type="entry name" value="UNDECAPRENYL PHOSPHATE TRANSPORTER SAOUHSC_00901-RELATED"/>
    <property type="match status" value="1"/>
</dbReference>
<evidence type="ECO:0000256" key="2">
    <source>
        <dbReference type="ARBA" id="ARBA00022475"/>
    </source>
</evidence>
<dbReference type="OrthoDB" id="1651121at2"/>
<keyword evidence="2 6" id="KW-1003">Cell membrane</keyword>
<dbReference type="STRING" id="1852522.SAMN06295960_3142"/>
<comment type="subcellular location">
    <subcellularLocation>
        <location evidence="1 6">Cell membrane</location>
        <topology evidence="1 6">Multi-pass membrane protein</topology>
    </subcellularLocation>
</comment>
<evidence type="ECO:0000256" key="6">
    <source>
        <dbReference type="RuleBase" id="RU366058"/>
    </source>
</evidence>
<evidence type="ECO:0000259" key="7">
    <source>
        <dbReference type="Pfam" id="PF09335"/>
    </source>
</evidence>
<keyword evidence="3 6" id="KW-0812">Transmembrane</keyword>
<proteinExistence type="inferred from homology"/>
<evidence type="ECO:0000313" key="8">
    <source>
        <dbReference type="EMBL" id="SMG50641.1"/>
    </source>
</evidence>
<comment type="similarity">
    <text evidence="6">Belongs to the TVP38/TMEM64 family.</text>
</comment>
<keyword evidence="5 6" id="KW-0472">Membrane</keyword>
<feature type="transmembrane region" description="Helical" evidence="6">
    <location>
        <begin position="115"/>
        <end position="136"/>
    </location>
</feature>
<dbReference type="GO" id="GO:0005886">
    <property type="term" value="C:plasma membrane"/>
    <property type="evidence" value="ECO:0007669"/>
    <property type="project" value="UniProtKB-SubCell"/>
</dbReference>
<evidence type="ECO:0000256" key="3">
    <source>
        <dbReference type="ARBA" id="ARBA00022692"/>
    </source>
</evidence>
<feature type="transmembrane region" description="Helical" evidence="6">
    <location>
        <begin position="68"/>
        <end position="88"/>
    </location>
</feature>
<accession>A0A1X7L9Y8</accession>
<keyword evidence="4 6" id="KW-1133">Transmembrane helix</keyword>
<dbReference type="AlphaFoldDB" id="A0A1X7L9Y8"/>
<feature type="transmembrane region" description="Helical" evidence="6">
    <location>
        <begin position="35"/>
        <end position="56"/>
    </location>
</feature>
<dbReference type="Proteomes" id="UP000193834">
    <property type="component" value="Unassembled WGS sequence"/>
</dbReference>
<keyword evidence="9" id="KW-1185">Reference proteome</keyword>
<feature type="transmembrane region" description="Helical" evidence="6">
    <location>
        <begin position="142"/>
        <end position="164"/>
    </location>
</feature>
<evidence type="ECO:0000313" key="9">
    <source>
        <dbReference type="Proteomes" id="UP000193834"/>
    </source>
</evidence>
<evidence type="ECO:0000256" key="1">
    <source>
        <dbReference type="ARBA" id="ARBA00004651"/>
    </source>
</evidence>